<protein>
    <submittedName>
        <fullName evidence="2">Uncharacterized protein</fullName>
    </submittedName>
</protein>
<organism evidence="2 3">
    <name type="scientific">Knipowitschia caucasica</name>
    <name type="common">Caucasian dwarf goby</name>
    <name type="synonym">Pomatoschistus caucasicus</name>
    <dbReference type="NCBI Taxonomy" id="637954"/>
    <lineage>
        <taxon>Eukaryota</taxon>
        <taxon>Metazoa</taxon>
        <taxon>Chordata</taxon>
        <taxon>Craniata</taxon>
        <taxon>Vertebrata</taxon>
        <taxon>Euteleostomi</taxon>
        <taxon>Actinopterygii</taxon>
        <taxon>Neopterygii</taxon>
        <taxon>Teleostei</taxon>
        <taxon>Neoteleostei</taxon>
        <taxon>Acanthomorphata</taxon>
        <taxon>Gobiaria</taxon>
        <taxon>Gobiiformes</taxon>
        <taxon>Gobioidei</taxon>
        <taxon>Gobiidae</taxon>
        <taxon>Gobiinae</taxon>
        <taxon>Knipowitschia</taxon>
    </lineage>
</organism>
<keyword evidence="3" id="KW-1185">Reference proteome</keyword>
<evidence type="ECO:0000313" key="2">
    <source>
        <dbReference type="EMBL" id="CAL1585402.1"/>
    </source>
</evidence>
<evidence type="ECO:0000313" key="3">
    <source>
        <dbReference type="Proteomes" id="UP001497482"/>
    </source>
</evidence>
<evidence type="ECO:0000256" key="1">
    <source>
        <dbReference type="SAM" id="Phobius"/>
    </source>
</evidence>
<keyword evidence="1" id="KW-0472">Membrane</keyword>
<name>A0AAV2KCT4_KNICA</name>
<accession>A0AAV2KCT4</accession>
<keyword evidence="1" id="KW-1133">Transmembrane helix</keyword>
<proteinExistence type="predicted"/>
<feature type="transmembrane region" description="Helical" evidence="1">
    <location>
        <begin position="62"/>
        <end position="84"/>
    </location>
</feature>
<dbReference type="EMBL" id="OZ035839">
    <property type="protein sequence ID" value="CAL1585402.1"/>
    <property type="molecule type" value="Genomic_DNA"/>
</dbReference>
<keyword evidence="1" id="KW-0812">Transmembrane</keyword>
<sequence>MDLSFMAAQIPVMTGAFMDQSPTEDYSTDQSMFDSSYSVHTTASLSVGSQAEEPRSRFKDALWLWIAITATIGNIVVVGVVYAFTC</sequence>
<reference evidence="2 3" key="1">
    <citation type="submission" date="2024-04" db="EMBL/GenBank/DDBJ databases">
        <authorList>
            <person name="Waldvogel A.-M."/>
            <person name="Schoenle A."/>
        </authorList>
    </citation>
    <scope>NUCLEOTIDE SEQUENCE [LARGE SCALE GENOMIC DNA]</scope>
</reference>
<dbReference type="AlphaFoldDB" id="A0AAV2KCT4"/>
<gene>
    <name evidence="2" type="ORF">KC01_LOCUS15629</name>
</gene>
<dbReference type="Proteomes" id="UP001497482">
    <property type="component" value="Chromosome 17"/>
</dbReference>